<keyword evidence="3" id="KW-1185">Reference proteome</keyword>
<accession>A0ABP1RJ19</accession>
<evidence type="ECO:0008006" key="4">
    <source>
        <dbReference type="Google" id="ProtNLM"/>
    </source>
</evidence>
<reference evidence="2 3" key="1">
    <citation type="submission" date="2024-08" db="EMBL/GenBank/DDBJ databases">
        <authorList>
            <person name="Cucini C."/>
            <person name="Frati F."/>
        </authorList>
    </citation>
    <scope>NUCLEOTIDE SEQUENCE [LARGE SCALE GENOMIC DNA]</scope>
</reference>
<dbReference type="EMBL" id="CAXLJM020000075">
    <property type="protein sequence ID" value="CAL8128987.1"/>
    <property type="molecule type" value="Genomic_DNA"/>
</dbReference>
<sequence length="459" mass="51051">MEHNNGYQGPRFAPEMSNCFNNNNAFSSTSYSSSTAFMGSRSGLPNLVPLNQEGIADISLFLQSSDHYFQNGFSGPSASSSTILPPPLMLRPFASASTSTLAGPPDPKTYCIICPGYVPYNLNEVEPKEKVMQRAKWVHHLGSKMNKDAVLPPPAYCTAKNFPLCTSCEEQLQKLVHLGRSRDLLIEQLKKVDQQTDEELDKFRDGARYLNEVKAGRVQSFENDRITPMGYTTFTNLVALGVSKNQGSNNSGAQESSHPWIVQPLPGPSIVNSGTSSSAPLKRRRASATPFVCPAGAAQAVNVEHEQEAAAAAVPPESIRPPPQAGEDVISIRVTNRRNFCDGREVFRVVKNGKEYYKCSVCEFEWDASKRVWTRNQSLTARPYTTPFQIMLLHMTRHHPRPVGPNNRPLPPPPSSRPRRRECSFKCGKTLNNDHYQKHIRTHLLAKRPKAFKQEPDTS</sequence>
<gene>
    <name evidence="2" type="ORF">ODALV1_LOCUS22746</name>
</gene>
<feature type="region of interest" description="Disordered" evidence="1">
    <location>
        <begin position="398"/>
        <end position="422"/>
    </location>
</feature>
<feature type="compositionally biased region" description="Polar residues" evidence="1">
    <location>
        <begin position="270"/>
        <end position="279"/>
    </location>
</feature>
<name>A0ABP1RJ19_9HEXA</name>
<feature type="compositionally biased region" description="Polar residues" evidence="1">
    <location>
        <begin position="246"/>
        <end position="257"/>
    </location>
</feature>
<evidence type="ECO:0000313" key="3">
    <source>
        <dbReference type="Proteomes" id="UP001642540"/>
    </source>
</evidence>
<feature type="region of interest" description="Disordered" evidence="1">
    <location>
        <begin position="246"/>
        <end position="283"/>
    </location>
</feature>
<comment type="caution">
    <text evidence="2">The sequence shown here is derived from an EMBL/GenBank/DDBJ whole genome shotgun (WGS) entry which is preliminary data.</text>
</comment>
<dbReference type="Proteomes" id="UP001642540">
    <property type="component" value="Unassembled WGS sequence"/>
</dbReference>
<evidence type="ECO:0000256" key="1">
    <source>
        <dbReference type="SAM" id="MobiDB-lite"/>
    </source>
</evidence>
<protein>
    <recommendedName>
        <fullName evidence="4">C2H2-type domain-containing protein</fullName>
    </recommendedName>
</protein>
<evidence type="ECO:0000313" key="2">
    <source>
        <dbReference type="EMBL" id="CAL8128987.1"/>
    </source>
</evidence>
<organism evidence="2 3">
    <name type="scientific">Orchesella dallaii</name>
    <dbReference type="NCBI Taxonomy" id="48710"/>
    <lineage>
        <taxon>Eukaryota</taxon>
        <taxon>Metazoa</taxon>
        <taxon>Ecdysozoa</taxon>
        <taxon>Arthropoda</taxon>
        <taxon>Hexapoda</taxon>
        <taxon>Collembola</taxon>
        <taxon>Entomobryomorpha</taxon>
        <taxon>Entomobryoidea</taxon>
        <taxon>Orchesellidae</taxon>
        <taxon>Orchesellinae</taxon>
        <taxon>Orchesella</taxon>
    </lineage>
</organism>
<proteinExistence type="predicted"/>